<dbReference type="InterPro" id="IPR004172">
    <property type="entry name" value="L27_dom"/>
</dbReference>
<dbReference type="PROSITE" id="PS50106">
    <property type="entry name" value="PDZ"/>
    <property type="match status" value="2"/>
</dbReference>
<dbReference type="Gene3D" id="1.10.287.470">
    <property type="entry name" value="Helix hairpin bin"/>
    <property type="match status" value="1"/>
</dbReference>
<dbReference type="GO" id="GO:0043113">
    <property type="term" value="P:receptor clustering"/>
    <property type="evidence" value="ECO:0007669"/>
    <property type="project" value="TreeGrafter"/>
</dbReference>
<evidence type="ECO:0000259" key="5">
    <source>
        <dbReference type="PROSITE" id="PS51022"/>
    </source>
</evidence>
<dbReference type="GO" id="GO:0016323">
    <property type="term" value="C:basolateral plasma membrane"/>
    <property type="evidence" value="ECO:0007669"/>
    <property type="project" value="TreeGrafter"/>
</dbReference>
<feature type="region of interest" description="Disordered" evidence="3">
    <location>
        <begin position="87"/>
        <end position="172"/>
    </location>
</feature>
<dbReference type="InterPro" id="IPR015143">
    <property type="entry name" value="L27_1"/>
</dbReference>
<evidence type="ECO:0000256" key="1">
    <source>
        <dbReference type="ARBA" id="ARBA00004370"/>
    </source>
</evidence>
<dbReference type="SUPFAM" id="SSF101288">
    <property type="entry name" value="L27 domain"/>
    <property type="match status" value="1"/>
</dbReference>
<organism evidence="6 7">
    <name type="scientific">Bugula neritina</name>
    <name type="common">Brown bryozoan</name>
    <name type="synonym">Sertularia neritina</name>
    <dbReference type="NCBI Taxonomy" id="10212"/>
    <lineage>
        <taxon>Eukaryota</taxon>
        <taxon>Metazoa</taxon>
        <taxon>Spiralia</taxon>
        <taxon>Lophotrochozoa</taxon>
        <taxon>Bryozoa</taxon>
        <taxon>Gymnolaemata</taxon>
        <taxon>Cheilostomatida</taxon>
        <taxon>Flustrina</taxon>
        <taxon>Buguloidea</taxon>
        <taxon>Bugulidae</taxon>
        <taxon>Bugula</taxon>
    </lineage>
</organism>
<feature type="domain" description="PDZ" evidence="4">
    <location>
        <begin position="166"/>
        <end position="255"/>
    </location>
</feature>
<gene>
    <name evidence="6" type="ORF">EB796_016331</name>
</gene>
<comment type="caution">
    <text evidence="6">The sequence shown here is derived from an EMBL/GenBank/DDBJ whole genome shotgun (WGS) entry which is preliminary data.</text>
</comment>
<dbReference type="OrthoDB" id="78824at2759"/>
<name>A0A7J7JIK5_BUGNE</name>
<dbReference type="GO" id="GO:0099072">
    <property type="term" value="P:regulation of postsynaptic membrane neurotransmitter receptor levels"/>
    <property type="evidence" value="ECO:0007669"/>
    <property type="project" value="TreeGrafter"/>
</dbReference>
<evidence type="ECO:0000313" key="7">
    <source>
        <dbReference type="Proteomes" id="UP000593567"/>
    </source>
</evidence>
<dbReference type="EMBL" id="VXIV02002467">
    <property type="protein sequence ID" value="KAF6025356.1"/>
    <property type="molecule type" value="Genomic_DNA"/>
</dbReference>
<dbReference type="AlphaFoldDB" id="A0A7J7JIK5"/>
<protein>
    <recommendedName>
        <fullName evidence="8">DLG1</fullName>
    </recommendedName>
</protein>
<dbReference type="PANTHER" id="PTHR23119:SF51">
    <property type="entry name" value="DISKS LARGE 1 TUMOR SUPPRESSOR PROTEIN"/>
    <property type="match status" value="1"/>
</dbReference>
<dbReference type="SMART" id="SM00569">
    <property type="entry name" value="L27"/>
    <property type="match status" value="1"/>
</dbReference>
<proteinExistence type="predicted"/>
<dbReference type="SMART" id="SM00228">
    <property type="entry name" value="PDZ"/>
    <property type="match status" value="2"/>
</dbReference>
<dbReference type="Pfam" id="PF00595">
    <property type="entry name" value="PDZ"/>
    <property type="match status" value="2"/>
</dbReference>
<dbReference type="GO" id="GO:0007268">
    <property type="term" value="P:chemical synaptic transmission"/>
    <property type="evidence" value="ECO:0007669"/>
    <property type="project" value="TreeGrafter"/>
</dbReference>
<comment type="subcellular location">
    <subcellularLocation>
        <location evidence="1">Membrane</location>
    </subcellularLocation>
</comment>
<dbReference type="Proteomes" id="UP000593567">
    <property type="component" value="Unassembled WGS sequence"/>
</dbReference>
<evidence type="ECO:0000313" key="6">
    <source>
        <dbReference type="EMBL" id="KAF6025356.1"/>
    </source>
</evidence>
<dbReference type="InterPro" id="IPR050614">
    <property type="entry name" value="Synaptic_Scaffolding_LAP-MAGUK"/>
</dbReference>
<evidence type="ECO:0000256" key="2">
    <source>
        <dbReference type="ARBA" id="ARBA00023136"/>
    </source>
</evidence>
<dbReference type="GO" id="GO:0045197">
    <property type="term" value="P:establishment or maintenance of epithelial cell apical/basal polarity"/>
    <property type="evidence" value="ECO:0007669"/>
    <property type="project" value="TreeGrafter"/>
</dbReference>
<keyword evidence="2" id="KW-0472">Membrane</keyword>
<dbReference type="GO" id="GO:0019901">
    <property type="term" value="F:protein kinase binding"/>
    <property type="evidence" value="ECO:0007669"/>
    <property type="project" value="TreeGrafter"/>
</dbReference>
<evidence type="ECO:0000256" key="3">
    <source>
        <dbReference type="SAM" id="MobiDB-lite"/>
    </source>
</evidence>
<dbReference type="Pfam" id="PF09058">
    <property type="entry name" value="L27_1"/>
    <property type="match status" value="1"/>
</dbReference>
<dbReference type="PANTHER" id="PTHR23119">
    <property type="entry name" value="DISCS LARGE"/>
    <property type="match status" value="1"/>
</dbReference>
<dbReference type="GO" id="GO:0031594">
    <property type="term" value="C:neuromuscular junction"/>
    <property type="evidence" value="ECO:0007669"/>
    <property type="project" value="TreeGrafter"/>
</dbReference>
<dbReference type="SUPFAM" id="SSF50156">
    <property type="entry name" value="PDZ domain-like"/>
    <property type="match status" value="2"/>
</dbReference>
<dbReference type="GO" id="GO:0098609">
    <property type="term" value="P:cell-cell adhesion"/>
    <property type="evidence" value="ECO:0007669"/>
    <property type="project" value="TreeGrafter"/>
</dbReference>
<dbReference type="InterPro" id="IPR036892">
    <property type="entry name" value="L27_dom_sf"/>
</dbReference>
<dbReference type="GO" id="GO:0097120">
    <property type="term" value="P:receptor localization to synapse"/>
    <property type="evidence" value="ECO:0007669"/>
    <property type="project" value="TreeGrafter"/>
</dbReference>
<accession>A0A7J7JIK5</accession>
<keyword evidence="7" id="KW-1185">Reference proteome</keyword>
<reference evidence="6" key="1">
    <citation type="submission" date="2020-06" db="EMBL/GenBank/DDBJ databases">
        <title>Draft genome of Bugula neritina, a colonial animal packing powerful symbionts and potential medicines.</title>
        <authorList>
            <person name="Rayko M."/>
        </authorList>
    </citation>
    <scope>NUCLEOTIDE SEQUENCE [LARGE SCALE GENOMIC DNA]</scope>
    <source>
        <strain evidence="6">Kwan_BN1</strain>
    </source>
</reference>
<dbReference type="CDD" id="cd06724">
    <property type="entry name" value="PDZ2_Dlg1-2-4-like"/>
    <property type="match status" value="1"/>
</dbReference>
<dbReference type="Gene3D" id="2.30.42.10">
    <property type="match status" value="2"/>
</dbReference>
<feature type="domain" description="L27" evidence="5">
    <location>
        <begin position="4"/>
        <end position="63"/>
    </location>
</feature>
<dbReference type="GO" id="GO:0098839">
    <property type="term" value="C:postsynaptic density membrane"/>
    <property type="evidence" value="ECO:0007669"/>
    <property type="project" value="TreeGrafter"/>
</dbReference>
<dbReference type="InterPro" id="IPR036034">
    <property type="entry name" value="PDZ_sf"/>
</dbReference>
<sequence length="377" mass="40405">MPVKKEDAERALNLLKNYRSGIHPSDRSKIQSVDRVITIFNSELFRSLIDIQEFYEATLLDQQLSTHQKTQATLRVAEKYASMDDMQPVGNGLAAADDDFPPPPPPHQDHLYSAEVDSAQAPSPQPSRAMRPPPRPQENVGHSPQARRTAADYQPAPPVEDVVPPTSSCQKPGGDSGLGFSIAGGKENPHIVGDPGIFITKIIPGGAAAVEGRLRMNDQIVSVNEVNVEDCTHEDAVQALKAAGVNVRLYIRRHKAPLESIVEIELVKGNKGLGFSIAGGIGSQHIPGDDGIFITRIIPGGTAELEGQLAVGDRLIAVNETVLESVTHEDAVSALKATQTNVVLTVVKLVYPSVTPQGTPRKTVAPPTALRAQVLVE</sequence>
<evidence type="ECO:0000259" key="4">
    <source>
        <dbReference type="PROSITE" id="PS50106"/>
    </source>
</evidence>
<dbReference type="GO" id="GO:0043005">
    <property type="term" value="C:neuron projection"/>
    <property type="evidence" value="ECO:0007669"/>
    <property type="project" value="TreeGrafter"/>
</dbReference>
<dbReference type="FunFam" id="2.30.42.10:FF:000004">
    <property type="entry name" value="Disks large homolog 4 isoform 2"/>
    <property type="match status" value="1"/>
</dbReference>
<feature type="domain" description="PDZ" evidence="4">
    <location>
        <begin position="263"/>
        <end position="350"/>
    </location>
</feature>
<dbReference type="PROSITE" id="PS51022">
    <property type="entry name" value="L27"/>
    <property type="match status" value="1"/>
</dbReference>
<dbReference type="InterPro" id="IPR001478">
    <property type="entry name" value="PDZ"/>
</dbReference>
<evidence type="ECO:0008006" key="8">
    <source>
        <dbReference type="Google" id="ProtNLM"/>
    </source>
</evidence>